<dbReference type="PROSITE" id="PS00108">
    <property type="entry name" value="PROTEIN_KINASE_ST"/>
    <property type="match status" value="1"/>
</dbReference>
<evidence type="ECO:0000256" key="8">
    <source>
        <dbReference type="ARBA" id="ARBA00047899"/>
    </source>
</evidence>
<reference evidence="12 13" key="1">
    <citation type="submission" date="2006-10" db="EMBL/GenBank/DDBJ databases">
        <title>The Genome Sequence of Batrachochytrium dendrobatidis JEL423.</title>
        <authorList>
            <consortium name="The Broad Institute Genome Sequencing Platform"/>
            <person name="Birren B."/>
            <person name="Lander E."/>
            <person name="Galagan J."/>
            <person name="Cuomo C."/>
            <person name="Devon K."/>
            <person name="Jaffe D."/>
            <person name="Butler J."/>
            <person name="Alvarez P."/>
            <person name="Gnerre S."/>
            <person name="Grabherr M."/>
            <person name="Kleber M."/>
            <person name="Mauceli E."/>
            <person name="Brockman W."/>
            <person name="Young S."/>
            <person name="LaButti K."/>
            <person name="Sykes S."/>
            <person name="DeCaprio D."/>
            <person name="Crawford M."/>
            <person name="Koehrsen M."/>
            <person name="Engels R."/>
            <person name="Montgomery P."/>
            <person name="Pearson M."/>
            <person name="Howarth C."/>
            <person name="Larson L."/>
            <person name="White J."/>
            <person name="O'Leary S."/>
            <person name="Kodira C."/>
            <person name="Zeng Q."/>
            <person name="Yandava C."/>
            <person name="Alvarado L."/>
            <person name="Longcore J."/>
            <person name="James T."/>
        </authorList>
    </citation>
    <scope>NUCLEOTIDE SEQUENCE [LARGE SCALE GENOMIC DNA]</scope>
    <source>
        <strain evidence="12 13">JEL423</strain>
    </source>
</reference>
<dbReference type="OrthoDB" id="248923at2759"/>
<dbReference type="EMBL" id="DS022309">
    <property type="protein sequence ID" value="OAJ43154.1"/>
    <property type="molecule type" value="Genomic_DNA"/>
</dbReference>
<keyword evidence="3" id="KW-0723">Serine/threonine-protein kinase</keyword>
<dbReference type="FunFam" id="1.10.510.10:FF:000499">
    <property type="entry name" value="Serine/threonine-protein kinase KIC1"/>
    <property type="match status" value="1"/>
</dbReference>
<accession>A0A177WU28</accession>
<dbReference type="PANTHER" id="PTHR48012">
    <property type="entry name" value="STERILE20-LIKE KINASE, ISOFORM B-RELATED"/>
    <property type="match status" value="1"/>
</dbReference>
<feature type="compositionally biased region" description="Polar residues" evidence="10">
    <location>
        <begin position="569"/>
        <end position="626"/>
    </location>
</feature>
<evidence type="ECO:0000313" key="12">
    <source>
        <dbReference type="EMBL" id="OAJ43154.1"/>
    </source>
</evidence>
<dbReference type="PANTHER" id="PTHR48012:SF21">
    <property type="entry name" value="PH DOMAIN-CONTAINING PROTEIN"/>
    <property type="match status" value="1"/>
</dbReference>
<dbReference type="Proteomes" id="UP000077115">
    <property type="component" value="Unassembled WGS sequence"/>
</dbReference>
<protein>
    <recommendedName>
        <fullName evidence="2">non-specific serine/threonine protein kinase</fullName>
        <ecNumber evidence="2">2.7.11.1</ecNumber>
    </recommendedName>
</protein>
<feature type="region of interest" description="Disordered" evidence="10">
    <location>
        <begin position="459"/>
        <end position="511"/>
    </location>
</feature>
<evidence type="ECO:0000256" key="6">
    <source>
        <dbReference type="ARBA" id="ARBA00022777"/>
    </source>
</evidence>
<dbReference type="GO" id="GO:0005737">
    <property type="term" value="C:cytoplasm"/>
    <property type="evidence" value="ECO:0007669"/>
    <property type="project" value="TreeGrafter"/>
</dbReference>
<comment type="catalytic activity">
    <reaction evidence="9">
        <text>L-seryl-[protein] + ATP = O-phospho-L-seryl-[protein] + ADP + H(+)</text>
        <dbReference type="Rhea" id="RHEA:17989"/>
        <dbReference type="Rhea" id="RHEA-COMP:9863"/>
        <dbReference type="Rhea" id="RHEA-COMP:11604"/>
        <dbReference type="ChEBI" id="CHEBI:15378"/>
        <dbReference type="ChEBI" id="CHEBI:29999"/>
        <dbReference type="ChEBI" id="CHEBI:30616"/>
        <dbReference type="ChEBI" id="CHEBI:83421"/>
        <dbReference type="ChEBI" id="CHEBI:456216"/>
        <dbReference type="EC" id="2.7.11.1"/>
    </reaction>
</comment>
<dbReference type="Gene3D" id="1.10.510.10">
    <property type="entry name" value="Transferase(Phosphotransferase) domain 1"/>
    <property type="match status" value="1"/>
</dbReference>
<evidence type="ECO:0000256" key="1">
    <source>
        <dbReference type="ARBA" id="ARBA00008874"/>
    </source>
</evidence>
<keyword evidence="5" id="KW-0547">Nucleotide-binding</keyword>
<name>A0A177WU28_BATDL</name>
<keyword evidence="4" id="KW-0808">Transferase</keyword>
<sequence length="743" mass="81108">MGLNTIRIKKSNGQVVAIKVLDLDTDEDEISDVRKEIALLSTCDSSSITRYHGSILNGSKLWIIMDYAGGGSIRELLKSGPIDERYIAIVAREVLLALVYLHKSVGIIHRDIKAANILLTDSGQVKLCDFGVAGQITTTSARRNSFVGTPYWIAPEIIKRAQYDFKADIWSLGITIIEMATGNPPFADQEPRRALFLIPRTRPPKLEGHFSTSIQEFIAGCLREEPEDRPSSEQLLNFKFIKDAKKGTDSLRELLQRQKQWKIQNNDPDEVSFEANINSDSDDNIDTGDDWIFDTVRENQQQTIKGKASKDPLATFKQTAVHDDDDIPIPKLLPLNGLTSGPIALFSDDSPNLIRSHAVHTESIQQPANMHPHIPGSSKKSDDTQSNSATTKGLQLLIAKNDVDATESLSPVFPMSPTLVAAQSAASLSSTGHSNIFYHAGSSGSPSLQSLSLRASHYRDKSIDSTSDRSANTGGLNRSLQALPIPHNNQIQGYRSSTAGSAPSSSSPRLLHAARKPSISSPLTLSSQTLFSKVSTSTPPQTVPPHQSWIHQQLLNPAIQQTALQSSISAQHGIQETPQNSTAQLSLSSLQNLPRSRSVSSDKQSTVASHQFSMMPHSTVQSSSPRSIPHAQTVPSNLSSMRLHQKPIRVVPSFRAGPLQQYSPATPQSSVSQSALPHFHSTSNYLGPTATEHPFPNAAVHPIILHPNVLSDPDQLLQPALMQRAKETLRLLESFEKVFALLP</sequence>
<dbReference type="PROSITE" id="PS50011">
    <property type="entry name" value="PROTEIN_KINASE_DOM"/>
    <property type="match status" value="1"/>
</dbReference>
<reference evidence="12 13" key="2">
    <citation type="submission" date="2016-05" db="EMBL/GenBank/DDBJ databases">
        <title>Lineage-specific infection strategies underlie the spectrum of fungal disease in amphibians.</title>
        <authorList>
            <person name="Cuomo C.A."/>
            <person name="Farrer R.A."/>
            <person name="James T."/>
            <person name="Longcore J."/>
            <person name="Birren B."/>
        </authorList>
    </citation>
    <scope>NUCLEOTIDE SEQUENCE [LARGE SCALE GENOMIC DNA]</scope>
    <source>
        <strain evidence="12 13">JEL423</strain>
    </source>
</reference>
<evidence type="ECO:0000256" key="5">
    <source>
        <dbReference type="ARBA" id="ARBA00022741"/>
    </source>
</evidence>
<evidence type="ECO:0000313" key="13">
    <source>
        <dbReference type="Proteomes" id="UP000077115"/>
    </source>
</evidence>
<dbReference type="EC" id="2.7.11.1" evidence="2"/>
<evidence type="ECO:0000259" key="11">
    <source>
        <dbReference type="PROSITE" id="PS50011"/>
    </source>
</evidence>
<gene>
    <name evidence="12" type="ORF">BDEG_26535</name>
</gene>
<comment type="similarity">
    <text evidence="1">Belongs to the protein kinase superfamily. STE Ser/Thr protein kinase family. STE20 subfamily.</text>
</comment>
<evidence type="ECO:0000256" key="2">
    <source>
        <dbReference type="ARBA" id="ARBA00012513"/>
    </source>
</evidence>
<dbReference type="eggNOG" id="KOG0201">
    <property type="taxonomic scope" value="Eukaryota"/>
</dbReference>
<evidence type="ECO:0000256" key="10">
    <source>
        <dbReference type="SAM" id="MobiDB-lite"/>
    </source>
</evidence>
<dbReference type="SMART" id="SM00220">
    <property type="entry name" value="S_TKc"/>
    <property type="match status" value="1"/>
</dbReference>
<feature type="compositionally biased region" description="Polar residues" evidence="10">
    <location>
        <begin position="468"/>
        <end position="480"/>
    </location>
</feature>
<dbReference type="STRING" id="403673.A0A177WU28"/>
<dbReference type="Pfam" id="PF00069">
    <property type="entry name" value="Pkinase"/>
    <property type="match status" value="1"/>
</dbReference>
<proteinExistence type="inferred from homology"/>
<feature type="region of interest" description="Disordered" evidence="10">
    <location>
        <begin position="569"/>
        <end position="638"/>
    </location>
</feature>
<dbReference type="VEuPathDB" id="FungiDB:BDEG_26535"/>
<feature type="domain" description="Protein kinase" evidence="11">
    <location>
        <begin position="1"/>
        <end position="241"/>
    </location>
</feature>
<dbReference type="GO" id="GO:0005524">
    <property type="term" value="F:ATP binding"/>
    <property type="evidence" value="ECO:0007669"/>
    <property type="project" value="UniProtKB-KW"/>
</dbReference>
<dbReference type="Gene3D" id="3.30.200.20">
    <property type="entry name" value="Phosphorylase Kinase, domain 1"/>
    <property type="match status" value="1"/>
</dbReference>
<keyword evidence="6" id="KW-0418">Kinase</keyword>
<comment type="catalytic activity">
    <reaction evidence="8">
        <text>L-threonyl-[protein] + ATP = O-phospho-L-threonyl-[protein] + ADP + H(+)</text>
        <dbReference type="Rhea" id="RHEA:46608"/>
        <dbReference type="Rhea" id="RHEA-COMP:11060"/>
        <dbReference type="Rhea" id="RHEA-COMP:11605"/>
        <dbReference type="ChEBI" id="CHEBI:15378"/>
        <dbReference type="ChEBI" id="CHEBI:30013"/>
        <dbReference type="ChEBI" id="CHEBI:30616"/>
        <dbReference type="ChEBI" id="CHEBI:61977"/>
        <dbReference type="ChEBI" id="CHEBI:456216"/>
        <dbReference type="EC" id="2.7.11.1"/>
    </reaction>
</comment>
<dbReference type="InterPro" id="IPR011009">
    <property type="entry name" value="Kinase-like_dom_sf"/>
</dbReference>
<evidence type="ECO:0000256" key="3">
    <source>
        <dbReference type="ARBA" id="ARBA00022527"/>
    </source>
</evidence>
<evidence type="ECO:0000256" key="4">
    <source>
        <dbReference type="ARBA" id="ARBA00022679"/>
    </source>
</evidence>
<dbReference type="SUPFAM" id="SSF56112">
    <property type="entry name" value="Protein kinase-like (PK-like)"/>
    <property type="match status" value="1"/>
</dbReference>
<dbReference type="InterPro" id="IPR008271">
    <property type="entry name" value="Ser/Thr_kinase_AS"/>
</dbReference>
<organism evidence="12 13">
    <name type="scientific">Batrachochytrium dendrobatidis (strain JEL423)</name>
    <dbReference type="NCBI Taxonomy" id="403673"/>
    <lineage>
        <taxon>Eukaryota</taxon>
        <taxon>Fungi</taxon>
        <taxon>Fungi incertae sedis</taxon>
        <taxon>Chytridiomycota</taxon>
        <taxon>Chytridiomycota incertae sedis</taxon>
        <taxon>Chytridiomycetes</taxon>
        <taxon>Rhizophydiales</taxon>
        <taxon>Rhizophydiales incertae sedis</taxon>
        <taxon>Batrachochytrium</taxon>
    </lineage>
</organism>
<keyword evidence="7" id="KW-0067">ATP-binding</keyword>
<evidence type="ECO:0000256" key="9">
    <source>
        <dbReference type="ARBA" id="ARBA00048679"/>
    </source>
</evidence>
<feature type="compositionally biased region" description="Low complexity" evidence="10">
    <location>
        <begin position="496"/>
        <end position="508"/>
    </location>
</feature>
<dbReference type="GO" id="GO:0004674">
    <property type="term" value="F:protein serine/threonine kinase activity"/>
    <property type="evidence" value="ECO:0007669"/>
    <property type="project" value="UniProtKB-KW"/>
</dbReference>
<dbReference type="AlphaFoldDB" id="A0A177WU28"/>
<dbReference type="InterPro" id="IPR050629">
    <property type="entry name" value="STE20/SPS1-PAK"/>
</dbReference>
<evidence type="ECO:0000256" key="7">
    <source>
        <dbReference type="ARBA" id="ARBA00022840"/>
    </source>
</evidence>
<dbReference type="InterPro" id="IPR000719">
    <property type="entry name" value="Prot_kinase_dom"/>
</dbReference>
<feature type="region of interest" description="Disordered" evidence="10">
    <location>
        <begin position="362"/>
        <end position="389"/>
    </location>
</feature>